<feature type="region of interest" description="Disordered" evidence="10">
    <location>
        <begin position="276"/>
        <end position="299"/>
    </location>
</feature>
<dbReference type="InterPro" id="IPR001005">
    <property type="entry name" value="SANT/Myb"/>
</dbReference>
<dbReference type="CDD" id="cd11661">
    <property type="entry name" value="SANT_MTA3_like"/>
    <property type="match status" value="1"/>
</dbReference>
<dbReference type="GO" id="GO:0016581">
    <property type="term" value="C:NuRD complex"/>
    <property type="evidence" value="ECO:0007669"/>
    <property type="project" value="TreeGrafter"/>
</dbReference>
<comment type="caution">
    <text evidence="15">The sequence shown here is derived from an EMBL/GenBank/DDBJ whole genome shotgun (WGS) entry which is preliminary data.</text>
</comment>
<dbReference type="Pfam" id="PF01448">
    <property type="entry name" value="ELM2"/>
    <property type="match status" value="1"/>
</dbReference>
<dbReference type="GO" id="GO:0003682">
    <property type="term" value="F:chromatin binding"/>
    <property type="evidence" value="ECO:0007669"/>
    <property type="project" value="InterPro"/>
</dbReference>
<dbReference type="InterPro" id="IPR043151">
    <property type="entry name" value="BAH_sf"/>
</dbReference>
<feature type="region of interest" description="Disordered" evidence="10">
    <location>
        <begin position="532"/>
        <end position="765"/>
    </location>
</feature>
<dbReference type="InterPro" id="IPR040138">
    <property type="entry name" value="MIER/MTA"/>
</dbReference>
<dbReference type="InterPro" id="IPR013088">
    <property type="entry name" value="Znf_NHR/GATA"/>
</dbReference>
<dbReference type="PANTHER" id="PTHR10865">
    <property type="entry name" value="METASTASIS-ASSOCIATED PROTEIN AND MESODERM INDUCTION EARLY RESPONSE PROTEIN"/>
    <property type="match status" value="1"/>
</dbReference>
<dbReference type="PROSITE" id="PS51293">
    <property type="entry name" value="SANT"/>
    <property type="match status" value="1"/>
</dbReference>
<dbReference type="Gene3D" id="3.30.50.10">
    <property type="entry name" value="Erythroid Transcription Factor GATA-1, subunit A"/>
    <property type="match status" value="1"/>
</dbReference>
<keyword evidence="5" id="KW-0805">Transcription regulation</keyword>
<dbReference type="SMART" id="SM01189">
    <property type="entry name" value="ELM2"/>
    <property type="match status" value="1"/>
</dbReference>
<feature type="compositionally biased region" description="Low complexity" evidence="10">
    <location>
        <begin position="619"/>
        <end position="637"/>
    </location>
</feature>
<dbReference type="PROSITE" id="PS51156">
    <property type="entry name" value="ELM2"/>
    <property type="match status" value="1"/>
</dbReference>
<organism evidence="15 16">
    <name type="scientific">Ramazzottius varieornatus</name>
    <name type="common">Water bear</name>
    <name type="synonym">Tardigrade</name>
    <dbReference type="NCBI Taxonomy" id="947166"/>
    <lineage>
        <taxon>Eukaryota</taxon>
        <taxon>Metazoa</taxon>
        <taxon>Ecdysozoa</taxon>
        <taxon>Tardigrada</taxon>
        <taxon>Eutardigrada</taxon>
        <taxon>Parachela</taxon>
        <taxon>Hypsibioidea</taxon>
        <taxon>Ramazzottiidae</taxon>
        <taxon>Ramazzottius</taxon>
    </lineage>
</organism>
<dbReference type="Pfam" id="PF00320">
    <property type="entry name" value="GATA"/>
    <property type="match status" value="1"/>
</dbReference>
<evidence type="ECO:0000259" key="13">
    <source>
        <dbReference type="PROSITE" id="PS51156"/>
    </source>
</evidence>
<dbReference type="CDD" id="cd00202">
    <property type="entry name" value="ZnF_GATA"/>
    <property type="match status" value="1"/>
</dbReference>
<feature type="compositionally biased region" description="Acidic residues" evidence="10">
    <location>
        <begin position="476"/>
        <end position="486"/>
    </location>
</feature>
<dbReference type="Gene3D" id="1.10.10.60">
    <property type="entry name" value="Homeodomain-like"/>
    <property type="match status" value="1"/>
</dbReference>
<dbReference type="Gene3D" id="2.30.30.490">
    <property type="match status" value="1"/>
</dbReference>
<evidence type="ECO:0000256" key="10">
    <source>
        <dbReference type="SAM" id="MobiDB-lite"/>
    </source>
</evidence>
<evidence type="ECO:0000256" key="8">
    <source>
        <dbReference type="ARBA" id="ARBA00023242"/>
    </source>
</evidence>
<evidence type="ECO:0000259" key="11">
    <source>
        <dbReference type="PROSITE" id="PS50114"/>
    </source>
</evidence>
<dbReference type="Pfam" id="PF00249">
    <property type="entry name" value="Myb_DNA-binding"/>
    <property type="match status" value="1"/>
</dbReference>
<feature type="domain" description="SANT" evidence="14">
    <location>
        <begin position="379"/>
        <end position="431"/>
    </location>
</feature>
<protein>
    <recommendedName>
        <fullName evidence="17">Arginine-glutamic acid dipeptide repeats protein</fullName>
    </recommendedName>
</protein>
<dbReference type="SMART" id="SM00401">
    <property type="entry name" value="ZnF_GATA"/>
    <property type="match status" value="1"/>
</dbReference>
<dbReference type="InterPro" id="IPR009057">
    <property type="entry name" value="Homeodomain-like_sf"/>
</dbReference>
<evidence type="ECO:0000256" key="5">
    <source>
        <dbReference type="ARBA" id="ARBA00023015"/>
    </source>
</evidence>
<dbReference type="PROSITE" id="PS51038">
    <property type="entry name" value="BAH"/>
    <property type="match status" value="1"/>
</dbReference>
<dbReference type="SUPFAM" id="SSF46689">
    <property type="entry name" value="Homeodomain-like"/>
    <property type="match status" value="1"/>
</dbReference>
<dbReference type="GO" id="GO:0003713">
    <property type="term" value="F:transcription coactivator activity"/>
    <property type="evidence" value="ECO:0007669"/>
    <property type="project" value="TreeGrafter"/>
</dbReference>
<dbReference type="SUPFAM" id="SSF57716">
    <property type="entry name" value="Glucocorticoid receptor-like (DNA-binding domain)"/>
    <property type="match status" value="1"/>
</dbReference>
<keyword evidence="16" id="KW-1185">Reference proteome</keyword>
<dbReference type="InterPro" id="IPR001025">
    <property type="entry name" value="BAH_dom"/>
</dbReference>
<dbReference type="FunFam" id="1.10.10.60:FF:000012">
    <property type="entry name" value="Metastasis-associated 1 family, member 3"/>
    <property type="match status" value="1"/>
</dbReference>
<feature type="compositionally biased region" description="Low complexity" evidence="10">
    <location>
        <begin position="908"/>
        <end position="917"/>
    </location>
</feature>
<feature type="region of interest" description="Disordered" evidence="10">
    <location>
        <begin position="439"/>
        <end position="489"/>
    </location>
</feature>
<evidence type="ECO:0000313" key="16">
    <source>
        <dbReference type="Proteomes" id="UP000186922"/>
    </source>
</evidence>
<keyword evidence="4" id="KW-0862">Zinc</keyword>
<feature type="compositionally biased region" description="Low complexity" evidence="10">
    <location>
        <begin position="825"/>
        <end position="836"/>
    </location>
</feature>
<sequence>MQRDLPEMLRDYCSSSCDSNFEPGANGKATSENCSLNRQQTSAEVSYMSSRLSNGVYCQTNSVVLSTKSTSLTEPTREDVSCVVRGKERLLGYAYLKNEIYVEYVCADGTSYKPGDSVYMERGSRRDTFETFNICTIQDFFRNKRDNCLYARVKGFHRLNEIPASWYPYFQDRNNIAAAAAAAAPAPAHSGAEVPAKDPAISNRELVFSDTYDAYPVSALRGVSNVRHYRDHLSAKAFEASDDCFYYIFWKNSYGSVKDKELASTQGEIRVGSNYQARLPPCQPPMSEDERKDTKSNPEWSKWVPKKFNGDLNMFITAARSMHAYRTICSSGIIDDGDLKMTVYKDECTQKALDALHQKDYKLEDALHELMKNPDVQCNPASKWTDDEAQRFVRGIRKHGKNFFKIQKEFLPARGTAKCIEYFYLWKKTAAGLKVLRRPAAGSQKRTSGGGLRRIKTRGPNRTLSSDFVDCSPSSGDEERESDDSDKDLSAYQCSNCSATESKEWHHTTKDKTTVLCSDCRLFYKKYGELRPTEERENNAPSASGDKATASDENNENVLSEKTGPTTRRAVGRPKSACAVTSPESTDKNRRSPGSVSSSSVESKKKAKTSKVKSEKDATSPTPAPSTTTETSQATTSVIETKTSSTDMDVDIPPEPTSIPSSQQKPPVHPDVKPSSPTTGIQKNMSALDVHPHSSSGLQVKTEPMDTSIDSFSDRFFGTDRKTEQEKSMKSEGSEEGSSRSSSQQQHMPPALRENSPEPKPEHAQCFPKAEYSLIKVWHRNENSCARTDLIFKAHANSKLSAALQARLTDQASSKPSLTPNKDASSSSSSSKTSKSPAPGKDEKRPVPVTAGRQSTGPAGAPSSERDRDNRSTGAVGGRTGDTPSRLSFPPAGIPTPVQRQLSGSVIPGLSPDLGLPPGHPGVNPFAAAAAAAASVNAAQMPPGMFGANPAAERMRMMESLDRERMLQAARAGVPGAAAMMQQLSPEMQMMESLRQREMMANLYPHLAGPQVAAVMAAEAQQQQQAAQQQQRDLMALAAAGMLPGHPGGLHPALQQEMANREQAALYQQMAMAAQAQAAGPFGAAHFPRGPNPGDMMHMLGRQPSIEDHMMMAQLQHNHHQRVQEEQAQQHQLQQLFRSYGQSGMPNPDFMRN</sequence>
<name>A0A1D1V5T3_RAMVA</name>
<evidence type="ECO:0000256" key="1">
    <source>
        <dbReference type="ARBA" id="ARBA00004123"/>
    </source>
</evidence>
<evidence type="ECO:0008006" key="17">
    <source>
        <dbReference type="Google" id="ProtNLM"/>
    </source>
</evidence>
<feature type="domain" description="GATA-type" evidence="11">
    <location>
        <begin position="488"/>
        <end position="544"/>
    </location>
</feature>
<keyword evidence="2" id="KW-0479">Metal-binding</keyword>
<reference evidence="15 16" key="1">
    <citation type="journal article" date="2016" name="Nat. Commun.">
        <title>Extremotolerant tardigrade genome and improved radiotolerance of human cultured cells by tardigrade-unique protein.</title>
        <authorList>
            <person name="Hashimoto T."/>
            <person name="Horikawa D.D."/>
            <person name="Saito Y."/>
            <person name="Kuwahara H."/>
            <person name="Kozuka-Hata H."/>
            <person name="Shin-I T."/>
            <person name="Minakuchi Y."/>
            <person name="Ohishi K."/>
            <person name="Motoyama A."/>
            <person name="Aizu T."/>
            <person name="Enomoto A."/>
            <person name="Kondo K."/>
            <person name="Tanaka S."/>
            <person name="Hara Y."/>
            <person name="Koshikawa S."/>
            <person name="Sagara H."/>
            <person name="Miura T."/>
            <person name="Yokobori S."/>
            <person name="Miyagawa K."/>
            <person name="Suzuki Y."/>
            <person name="Kubo T."/>
            <person name="Oyama M."/>
            <person name="Kohara Y."/>
            <person name="Fujiyama A."/>
            <person name="Arakawa K."/>
            <person name="Katayama T."/>
            <person name="Toyoda A."/>
            <person name="Kunieda T."/>
        </authorList>
    </citation>
    <scope>NUCLEOTIDE SEQUENCE [LARGE SCALE GENOMIC DNA]</scope>
    <source>
        <strain evidence="15 16">YOKOZUNA-1</strain>
    </source>
</reference>
<feature type="domain" description="ELM2" evidence="13">
    <location>
        <begin position="267"/>
        <end position="374"/>
    </location>
</feature>
<dbReference type="GO" id="GO:0003714">
    <property type="term" value="F:transcription corepressor activity"/>
    <property type="evidence" value="ECO:0007669"/>
    <property type="project" value="TreeGrafter"/>
</dbReference>
<dbReference type="InterPro" id="IPR000679">
    <property type="entry name" value="Znf_GATA"/>
</dbReference>
<evidence type="ECO:0000256" key="2">
    <source>
        <dbReference type="ARBA" id="ARBA00022723"/>
    </source>
</evidence>
<feature type="domain" description="BAH" evidence="12">
    <location>
        <begin position="110"/>
        <end position="261"/>
    </location>
</feature>
<accession>A0A1D1V5T3</accession>
<evidence type="ECO:0000313" key="15">
    <source>
        <dbReference type="EMBL" id="GAU97064.1"/>
    </source>
</evidence>
<dbReference type="EMBL" id="BDGG01000004">
    <property type="protein sequence ID" value="GAU97064.1"/>
    <property type="molecule type" value="Genomic_DNA"/>
</dbReference>
<evidence type="ECO:0000259" key="12">
    <source>
        <dbReference type="PROSITE" id="PS51038"/>
    </source>
</evidence>
<dbReference type="GO" id="GO:0000122">
    <property type="term" value="P:negative regulation of transcription by RNA polymerase II"/>
    <property type="evidence" value="ECO:0007669"/>
    <property type="project" value="TreeGrafter"/>
</dbReference>
<comment type="subcellular location">
    <subcellularLocation>
        <location evidence="1">Nucleus</location>
    </subcellularLocation>
</comment>
<keyword evidence="7" id="KW-0804">Transcription</keyword>
<evidence type="ECO:0000256" key="7">
    <source>
        <dbReference type="ARBA" id="ARBA00023163"/>
    </source>
</evidence>
<keyword evidence="8" id="KW-0539">Nucleus</keyword>
<dbReference type="Proteomes" id="UP000186922">
    <property type="component" value="Unassembled WGS sequence"/>
</dbReference>
<dbReference type="OrthoDB" id="6147534at2759"/>
<evidence type="ECO:0000256" key="6">
    <source>
        <dbReference type="ARBA" id="ARBA00023125"/>
    </source>
</evidence>
<feature type="compositionally biased region" description="Basic and acidic residues" evidence="10">
    <location>
        <begin position="717"/>
        <end position="733"/>
    </location>
</feature>
<feature type="compositionally biased region" description="Polar residues" evidence="10">
    <location>
        <begin position="556"/>
        <end position="566"/>
    </location>
</feature>
<keyword evidence="3 9" id="KW-0863">Zinc-finger</keyword>
<dbReference type="GO" id="GO:0043565">
    <property type="term" value="F:sequence-specific DNA binding"/>
    <property type="evidence" value="ECO:0007669"/>
    <property type="project" value="InterPro"/>
</dbReference>
<dbReference type="AlphaFoldDB" id="A0A1D1V5T3"/>
<proteinExistence type="predicted"/>
<dbReference type="GO" id="GO:0042826">
    <property type="term" value="F:histone deacetylase binding"/>
    <property type="evidence" value="ECO:0007669"/>
    <property type="project" value="TreeGrafter"/>
</dbReference>
<gene>
    <name evidence="15" type="primary">RvY_08423-1</name>
    <name evidence="15" type="synonym">RvY_08423.1</name>
    <name evidence="15" type="ORF">RvY_08423</name>
</gene>
<dbReference type="InterPro" id="IPR000949">
    <property type="entry name" value="ELM2_dom"/>
</dbReference>
<dbReference type="PROSITE" id="PS50114">
    <property type="entry name" value="GATA_ZN_FINGER_2"/>
    <property type="match status" value="1"/>
</dbReference>
<dbReference type="STRING" id="947166.A0A1D1V5T3"/>
<evidence type="ECO:0000256" key="4">
    <source>
        <dbReference type="ARBA" id="ARBA00022833"/>
    </source>
</evidence>
<feature type="compositionally biased region" description="Polar residues" evidence="10">
    <location>
        <begin position="638"/>
        <end position="647"/>
    </location>
</feature>
<keyword evidence="6" id="KW-0238">DNA-binding</keyword>
<feature type="region of interest" description="Disordered" evidence="10">
    <location>
        <begin position="807"/>
        <end position="918"/>
    </location>
</feature>
<evidence type="ECO:0000259" key="14">
    <source>
        <dbReference type="PROSITE" id="PS51293"/>
    </source>
</evidence>
<dbReference type="InterPro" id="IPR017884">
    <property type="entry name" value="SANT_dom"/>
</dbReference>
<evidence type="ECO:0000256" key="3">
    <source>
        <dbReference type="ARBA" id="ARBA00022771"/>
    </source>
</evidence>
<dbReference type="SMART" id="SM00717">
    <property type="entry name" value="SANT"/>
    <property type="match status" value="1"/>
</dbReference>
<dbReference type="GO" id="GO:0008270">
    <property type="term" value="F:zinc ion binding"/>
    <property type="evidence" value="ECO:0007669"/>
    <property type="project" value="UniProtKB-KW"/>
</dbReference>
<feature type="compositionally biased region" description="Polar residues" evidence="10">
    <location>
        <begin position="808"/>
        <end position="824"/>
    </location>
</feature>
<dbReference type="Gene3D" id="4.10.1240.50">
    <property type="match status" value="1"/>
</dbReference>
<feature type="compositionally biased region" description="Polar residues" evidence="10">
    <location>
        <begin position="675"/>
        <end position="685"/>
    </location>
</feature>
<evidence type="ECO:0000256" key="9">
    <source>
        <dbReference type="PROSITE-ProRule" id="PRU00094"/>
    </source>
</evidence>
<dbReference type="PANTHER" id="PTHR10865:SF29">
    <property type="entry name" value="METASTASIS ASSOCIATED 1-LIKE, ISOFORM D"/>
    <property type="match status" value="1"/>
</dbReference>